<proteinExistence type="predicted"/>
<gene>
    <name evidence="1" type="ORF">CO007_06030</name>
</gene>
<dbReference type="EMBL" id="PFQK01000103">
    <property type="protein sequence ID" value="PJC81185.1"/>
    <property type="molecule type" value="Genomic_DNA"/>
</dbReference>
<evidence type="ECO:0000313" key="1">
    <source>
        <dbReference type="EMBL" id="PJC81185.1"/>
    </source>
</evidence>
<dbReference type="AlphaFoldDB" id="A0A2M8GKW2"/>
<protein>
    <submittedName>
        <fullName evidence="1">Uncharacterized protein</fullName>
    </submittedName>
</protein>
<name>A0A2M8GKW2_9BACT</name>
<sequence length="60" mass="6948">MSDSNVKKYLEQLKSESKYDDDFIDALIVSDSENEDWSVTAIKISEIINKRYAESKNNKT</sequence>
<organism evidence="1 2">
    <name type="scientific">Candidatus Roizmanbacteria bacterium CG_4_8_14_3_um_filter_36_10</name>
    <dbReference type="NCBI Taxonomy" id="1974834"/>
    <lineage>
        <taxon>Bacteria</taxon>
        <taxon>Candidatus Roizmaniibacteriota</taxon>
    </lineage>
</organism>
<comment type="caution">
    <text evidence="1">The sequence shown here is derived from an EMBL/GenBank/DDBJ whole genome shotgun (WGS) entry which is preliminary data.</text>
</comment>
<accession>A0A2M8GKW2</accession>
<dbReference type="Proteomes" id="UP000229370">
    <property type="component" value="Unassembled WGS sequence"/>
</dbReference>
<reference evidence="2" key="1">
    <citation type="submission" date="2017-09" db="EMBL/GenBank/DDBJ databases">
        <title>Depth-based differentiation of microbial function through sediment-hosted aquifers and enrichment of novel symbionts in the deep terrestrial subsurface.</title>
        <authorList>
            <person name="Probst A.J."/>
            <person name="Ladd B."/>
            <person name="Jarett J.K."/>
            <person name="Geller-Mcgrath D.E."/>
            <person name="Sieber C.M.K."/>
            <person name="Emerson J.B."/>
            <person name="Anantharaman K."/>
            <person name="Thomas B.C."/>
            <person name="Malmstrom R."/>
            <person name="Stieglmeier M."/>
            <person name="Klingl A."/>
            <person name="Woyke T."/>
            <person name="Ryan C.M."/>
            <person name="Banfield J.F."/>
        </authorList>
    </citation>
    <scope>NUCLEOTIDE SEQUENCE [LARGE SCALE GENOMIC DNA]</scope>
</reference>
<evidence type="ECO:0000313" key="2">
    <source>
        <dbReference type="Proteomes" id="UP000229370"/>
    </source>
</evidence>